<dbReference type="Gene3D" id="2.170.130.10">
    <property type="entry name" value="TonB-dependent receptor, plug domain"/>
    <property type="match status" value="1"/>
</dbReference>
<dbReference type="SUPFAM" id="SSF56935">
    <property type="entry name" value="Porins"/>
    <property type="match status" value="1"/>
</dbReference>
<dbReference type="EMBL" id="QLMI01000001">
    <property type="protein sequence ID" value="RAK25121.1"/>
    <property type="molecule type" value="Genomic_DNA"/>
</dbReference>
<keyword evidence="1" id="KW-0732">Signal</keyword>
<dbReference type="InterPro" id="IPR037066">
    <property type="entry name" value="Plug_dom_sf"/>
</dbReference>
<sequence>MTRQLTTLLLLFFVTSNLCYSQETTITKPRKCVASIKAEKPLIVVNDSILKYEVMEYINPDDIESVTVWKDKKAMELYGEKGKFGVIKITTKNISKRKLIKIYKEFKHEL</sequence>
<accession>A0A327YWS2</accession>
<evidence type="ECO:0000313" key="3">
    <source>
        <dbReference type="Proteomes" id="UP000249620"/>
    </source>
</evidence>
<name>A0A327YWS2_9FLAO</name>
<reference evidence="2 3" key="1">
    <citation type="submission" date="2018-06" db="EMBL/GenBank/DDBJ databases">
        <title>Genomic Encyclopedia of Type Strains, Phase III (KMG-III): the genomes of soil and plant-associated and newly described type strains.</title>
        <authorList>
            <person name="Whitman W."/>
        </authorList>
    </citation>
    <scope>NUCLEOTIDE SEQUENCE [LARGE SCALE GENOMIC DNA]</scope>
    <source>
        <strain evidence="2 3">CGMCC 1.12398</strain>
    </source>
</reference>
<proteinExistence type="predicted"/>
<feature type="signal peptide" evidence="1">
    <location>
        <begin position="1"/>
        <end position="21"/>
    </location>
</feature>
<dbReference type="OrthoDB" id="1367110at2"/>
<protein>
    <recommendedName>
        <fullName evidence="4">TonB-dependent SusC/RagA subfamily outer membrane receptor</fullName>
    </recommendedName>
</protein>
<gene>
    <name evidence="2" type="ORF">B0I03_101281</name>
</gene>
<dbReference type="RefSeq" id="WP_146603239.1">
    <property type="nucleotide sequence ID" value="NZ_QLMI01000001.1"/>
</dbReference>
<organism evidence="2 3">
    <name type="scientific">Flavobacterium aquaticum</name>
    <dbReference type="NCBI Taxonomy" id="1236486"/>
    <lineage>
        <taxon>Bacteria</taxon>
        <taxon>Pseudomonadati</taxon>
        <taxon>Bacteroidota</taxon>
        <taxon>Flavobacteriia</taxon>
        <taxon>Flavobacteriales</taxon>
        <taxon>Flavobacteriaceae</taxon>
        <taxon>Flavobacterium</taxon>
    </lineage>
</organism>
<comment type="caution">
    <text evidence="2">The sequence shown here is derived from an EMBL/GenBank/DDBJ whole genome shotgun (WGS) entry which is preliminary data.</text>
</comment>
<evidence type="ECO:0000256" key="1">
    <source>
        <dbReference type="SAM" id="SignalP"/>
    </source>
</evidence>
<feature type="chain" id="PRO_5016385310" description="TonB-dependent SusC/RagA subfamily outer membrane receptor" evidence="1">
    <location>
        <begin position="22"/>
        <end position="110"/>
    </location>
</feature>
<evidence type="ECO:0008006" key="4">
    <source>
        <dbReference type="Google" id="ProtNLM"/>
    </source>
</evidence>
<keyword evidence="3" id="KW-1185">Reference proteome</keyword>
<dbReference type="AlphaFoldDB" id="A0A327YWS2"/>
<evidence type="ECO:0000313" key="2">
    <source>
        <dbReference type="EMBL" id="RAK25121.1"/>
    </source>
</evidence>
<dbReference type="Proteomes" id="UP000249620">
    <property type="component" value="Unassembled WGS sequence"/>
</dbReference>